<evidence type="ECO:0000313" key="4">
    <source>
        <dbReference type="Proteomes" id="UP000582231"/>
    </source>
</evidence>
<keyword evidence="2" id="KW-0472">Membrane</keyword>
<evidence type="ECO:0000256" key="1">
    <source>
        <dbReference type="SAM" id="MobiDB-lite"/>
    </source>
</evidence>
<organism evidence="3 4">
    <name type="scientific">Nocardioides kongjuensis</name>
    <dbReference type="NCBI Taxonomy" id="349522"/>
    <lineage>
        <taxon>Bacteria</taxon>
        <taxon>Bacillati</taxon>
        <taxon>Actinomycetota</taxon>
        <taxon>Actinomycetes</taxon>
        <taxon>Propionibacteriales</taxon>
        <taxon>Nocardioidaceae</taxon>
        <taxon>Nocardioides</taxon>
    </lineage>
</organism>
<feature type="region of interest" description="Disordered" evidence="1">
    <location>
        <begin position="1"/>
        <end position="21"/>
    </location>
</feature>
<dbReference type="Proteomes" id="UP000582231">
    <property type="component" value="Unassembled WGS sequence"/>
</dbReference>
<comment type="caution">
    <text evidence="3">The sequence shown here is derived from an EMBL/GenBank/DDBJ whole genome shotgun (WGS) entry which is preliminary data.</text>
</comment>
<sequence>MAADDRTDPRDILRAQERAREHDEFRSLLIPAREVPLVDAPDDEVPEATGPDPEIVAADLPADLPDDEHEALRRVVVTEHAVPRFEPLEGAGQVPGLGGDVVRRRRSSRRKSHHHTHHRQPVAAEPVPEPVIEPVVEREPDPAPVAAPPSPATGTGRRETFILVAVLAVLIALAAIYAAAQRADRPSDSGLPQSQGQGASRVSSQPLDVRA</sequence>
<evidence type="ECO:0000256" key="2">
    <source>
        <dbReference type="SAM" id="Phobius"/>
    </source>
</evidence>
<feature type="region of interest" description="Disordered" evidence="1">
    <location>
        <begin position="87"/>
        <end position="155"/>
    </location>
</feature>
<protein>
    <submittedName>
        <fullName evidence="3">Uncharacterized protein</fullName>
    </submittedName>
</protein>
<keyword evidence="4" id="KW-1185">Reference proteome</keyword>
<dbReference type="RefSeq" id="WP_179729259.1">
    <property type="nucleotide sequence ID" value="NZ_BAABEF010000001.1"/>
</dbReference>
<gene>
    <name evidence="3" type="ORF">BJ958_004720</name>
</gene>
<accession>A0A852RZC5</accession>
<name>A0A852RZC5_9ACTN</name>
<feature type="compositionally biased region" description="Pro residues" evidence="1">
    <location>
        <begin position="142"/>
        <end position="151"/>
    </location>
</feature>
<feature type="region of interest" description="Disordered" evidence="1">
    <location>
        <begin position="182"/>
        <end position="211"/>
    </location>
</feature>
<feature type="compositionally biased region" description="Low complexity" evidence="1">
    <location>
        <begin position="121"/>
        <end position="134"/>
    </location>
</feature>
<feature type="transmembrane region" description="Helical" evidence="2">
    <location>
        <begin position="161"/>
        <end position="180"/>
    </location>
</feature>
<dbReference type="EMBL" id="JACCBF010000001">
    <property type="protein sequence ID" value="NYD33174.1"/>
    <property type="molecule type" value="Genomic_DNA"/>
</dbReference>
<feature type="compositionally biased region" description="Polar residues" evidence="1">
    <location>
        <begin position="190"/>
        <end position="211"/>
    </location>
</feature>
<evidence type="ECO:0000313" key="3">
    <source>
        <dbReference type="EMBL" id="NYD33174.1"/>
    </source>
</evidence>
<proteinExistence type="predicted"/>
<keyword evidence="2" id="KW-0812">Transmembrane</keyword>
<feature type="region of interest" description="Disordered" evidence="1">
    <location>
        <begin position="36"/>
        <end position="59"/>
    </location>
</feature>
<keyword evidence="2" id="KW-1133">Transmembrane helix</keyword>
<dbReference type="AlphaFoldDB" id="A0A852RZC5"/>
<feature type="compositionally biased region" description="Basic residues" evidence="1">
    <location>
        <begin position="103"/>
        <end position="120"/>
    </location>
</feature>
<reference evidence="3 4" key="1">
    <citation type="submission" date="2020-07" db="EMBL/GenBank/DDBJ databases">
        <title>Sequencing the genomes of 1000 actinobacteria strains.</title>
        <authorList>
            <person name="Klenk H.-P."/>
        </authorList>
    </citation>
    <scope>NUCLEOTIDE SEQUENCE [LARGE SCALE GENOMIC DNA]</scope>
    <source>
        <strain evidence="3 4">DSM 19082</strain>
    </source>
</reference>